<gene>
    <name evidence="3" type="primary">LOC111105283</name>
</gene>
<protein>
    <submittedName>
        <fullName evidence="3">Uncharacterized protein LOC111105283</fullName>
    </submittedName>
</protein>
<keyword evidence="1" id="KW-0812">Transmembrane</keyword>
<dbReference type="Proteomes" id="UP000694844">
    <property type="component" value="Chromosome 7"/>
</dbReference>
<evidence type="ECO:0000256" key="1">
    <source>
        <dbReference type="SAM" id="Phobius"/>
    </source>
</evidence>
<dbReference type="RefSeq" id="XP_022295189.1">
    <property type="nucleotide sequence ID" value="XM_022439481.1"/>
</dbReference>
<keyword evidence="2" id="KW-1185">Reference proteome</keyword>
<accession>A0A8B8AY13</accession>
<keyword evidence="1" id="KW-1133">Transmembrane helix</keyword>
<name>A0A8B8AY13_CRAVI</name>
<dbReference type="KEGG" id="cvn:111105283"/>
<sequence>MDKRLSKTSFCEDGVIFIMRALWSSILLAVMALLLVIGVIISSVNAAPIHANNKYMEECKESKIDDGLKCAREFDKLWRNRKTEHCPMQILICMFHFHVQDYDFLKTRVDFM</sequence>
<organism evidence="2 3">
    <name type="scientific">Crassostrea virginica</name>
    <name type="common">Eastern oyster</name>
    <dbReference type="NCBI Taxonomy" id="6565"/>
    <lineage>
        <taxon>Eukaryota</taxon>
        <taxon>Metazoa</taxon>
        <taxon>Spiralia</taxon>
        <taxon>Lophotrochozoa</taxon>
        <taxon>Mollusca</taxon>
        <taxon>Bivalvia</taxon>
        <taxon>Autobranchia</taxon>
        <taxon>Pteriomorphia</taxon>
        <taxon>Ostreida</taxon>
        <taxon>Ostreoidea</taxon>
        <taxon>Ostreidae</taxon>
        <taxon>Crassostrea</taxon>
    </lineage>
</organism>
<reference evidence="3" key="1">
    <citation type="submission" date="2025-08" db="UniProtKB">
        <authorList>
            <consortium name="RefSeq"/>
        </authorList>
    </citation>
    <scope>IDENTIFICATION</scope>
    <source>
        <tissue evidence="3">Whole sample</tissue>
    </source>
</reference>
<dbReference type="GeneID" id="111105283"/>
<feature type="transmembrane region" description="Helical" evidence="1">
    <location>
        <begin position="21"/>
        <end position="44"/>
    </location>
</feature>
<dbReference type="AlphaFoldDB" id="A0A8B8AY13"/>
<evidence type="ECO:0000313" key="3">
    <source>
        <dbReference type="RefSeq" id="XP_022295189.1"/>
    </source>
</evidence>
<evidence type="ECO:0000313" key="2">
    <source>
        <dbReference type="Proteomes" id="UP000694844"/>
    </source>
</evidence>
<proteinExistence type="predicted"/>
<keyword evidence="1" id="KW-0472">Membrane</keyword>